<feature type="domain" description="CheW-like" evidence="1">
    <location>
        <begin position="7"/>
        <end position="136"/>
    </location>
</feature>
<evidence type="ECO:0000259" key="1">
    <source>
        <dbReference type="PROSITE" id="PS50851"/>
    </source>
</evidence>
<dbReference type="SUPFAM" id="SSF50341">
    <property type="entry name" value="CheW-like"/>
    <property type="match status" value="1"/>
</dbReference>
<gene>
    <name evidence="2" type="ORF">HA254_02040</name>
</gene>
<dbReference type="InterPro" id="IPR036061">
    <property type="entry name" value="CheW-like_dom_sf"/>
</dbReference>
<sequence length="136" mass="14200">MTGKESECGTATFHVAGKEFGISLLCTREVIGRFALRHVPNSPQQVAGIISLRGRILPVIDLAKSLGLEGKTAANRKKIIVCDIGKGRLAGILVDDVGGIIGQESPAPKGGMATITIINPESLLMQEGTVAGPEVR</sequence>
<dbReference type="EMBL" id="DUGC01000036">
    <property type="protein sequence ID" value="HIH09427.1"/>
    <property type="molecule type" value="Genomic_DNA"/>
</dbReference>
<accession>A0A7J4J036</accession>
<name>A0A7J4J036_9ARCH</name>
<dbReference type="InterPro" id="IPR039315">
    <property type="entry name" value="CheW"/>
</dbReference>
<dbReference type="AlphaFoldDB" id="A0A7J4J036"/>
<dbReference type="SMART" id="SM00260">
    <property type="entry name" value="CheW"/>
    <property type="match status" value="1"/>
</dbReference>
<dbReference type="Proteomes" id="UP000565078">
    <property type="component" value="Unassembled WGS sequence"/>
</dbReference>
<dbReference type="GO" id="GO:0005829">
    <property type="term" value="C:cytosol"/>
    <property type="evidence" value="ECO:0007669"/>
    <property type="project" value="TreeGrafter"/>
</dbReference>
<dbReference type="Gene3D" id="2.40.50.180">
    <property type="entry name" value="CheA-289, Domain 4"/>
    <property type="match status" value="1"/>
</dbReference>
<dbReference type="PANTHER" id="PTHR22617:SF23">
    <property type="entry name" value="CHEMOTAXIS PROTEIN CHEW"/>
    <property type="match status" value="1"/>
</dbReference>
<organism evidence="2 3">
    <name type="scientific">Candidatus Iainarchaeum sp</name>
    <dbReference type="NCBI Taxonomy" id="3101447"/>
    <lineage>
        <taxon>Archaea</taxon>
        <taxon>Candidatus Iainarchaeota</taxon>
        <taxon>Candidatus Iainarchaeia</taxon>
        <taxon>Candidatus Iainarchaeales</taxon>
        <taxon>Candidatus Iainarchaeaceae</taxon>
        <taxon>Candidatus Iainarchaeum</taxon>
    </lineage>
</organism>
<dbReference type="PANTHER" id="PTHR22617">
    <property type="entry name" value="CHEMOTAXIS SENSOR HISTIDINE KINASE-RELATED"/>
    <property type="match status" value="1"/>
</dbReference>
<dbReference type="InterPro" id="IPR002545">
    <property type="entry name" value="CheW-lke_dom"/>
</dbReference>
<dbReference type="GO" id="GO:0006935">
    <property type="term" value="P:chemotaxis"/>
    <property type="evidence" value="ECO:0007669"/>
    <property type="project" value="InterPro"/>
</dbReference>
<evidence type="ECO:0000313" key="2">
    <source>
        <dbReference type="EMBL" id="HIH09427.1"/>
    </source>
</evidence>
<proteinExistence type="predicted"/>
<dbReference type="PROSITE" id="PS50851">
    <property type="entry name" value="CHEW"/>
    <property type="match status" value="1"/>
</dbReference>
<dbReference type="GO" id="GO:0007165">
    <property type="term" value="P:signal transduction"/>
    <property type="evidence" value="ECO:0007669"/>
    <property type="project" value="InterPro"/>
</dbReference>
<comment type="caution">
    <text evidence="2">The sequence shown here is derived from an EMBL/GenBank/DDBJ whole genome shotgun (WGS) entry which is preliminary data.</text>
</comment>
<evidence type="ECO:0000313" key="3">
    <source>
        <dbReference type="Proteomes" id="UP000565078"/>
    </source>
</evidence>
<protein>
    <recommendedName>
        <fullName evidence="1">CheW-like domain-containing protein</fullName>
    </recommendedName>
</protein>
<reference evidence="3" key="1">
    <citation type="journal article" date="2020" name="bioRxiv">
        <title>A rank-normalized archaeal taxonomy based on genome phylogeny resolves widespread incomplete and uneven classifications.</title>
        <authorList>
            <person name="Rinke C."/>
            <person name="Chuvochina M."/>
            <person name="Mussig A.J."/>
            <person name="Chaumeil P.-A."/>
            <person name="Waite D.W."/>
            <person name="Whitman W.B."/>
            <person name="Parks D.H."/>
            <person name="Hugenholtz P."/>
        </authorList>
    </citation>
    <scope>NUCLEOTIDE SEQUENCE [LARGE SCALE GENOMIC DNA]</scope>
</reference>
<dbReference type="Gene3D" id="2.30.30.40">
    <property type="entry name" value="SH3 Domains"/>
    <property type="match status" value="1"/>
</dbReference>
<dbReference type="Pfam" id="PF01584">
    <property type="entry name" value="CheW"/>
    <property type="match status" value="1"/>
</dbReference>